<name>A0ABQ9JKU5_9CUCU</name>
<dbReference type="PANTHER" id="PTHR11040">
    <property type="entry name" value="ZINC/IRON TRANSPORTER"/>
    <property type="match status" value="1"/>
</dbReference>
<keyword evidence="2 5" id="KW-0812">Transmembrane</keyword>
<keyword evidence="7" id="KW-1185">Reference proteome</keyword>
<comment type="caution">
    <text evidence="6">The sequence shown here is derived from an EMBL/GenBank/DDBJ whole genome shotgun (WGS) entry which is preliminary data.</text>
</comment>
<dbReference type="Proteomes" id="UP001162164">
    <property type="component" value="Unassembled WGS sequence"/>
</dbReference>
<feature type="transmembrane region" description="Helical" evidence="5">
    <location>
        <begin position="182"/>
        <end position="203"/>
    </location>
</feature>
<comment type="subcellular location">
    <subcellularLocation>
        <location evidence="1">Membrane</location>
        <topology evidence="1">Multi-pass membrane protein</topology>
    </subcellularLocation>
</comment>
<feature type="non-terminal residue" evidence="6">
    <location>
        <position position="1"/>
    </location>
</feature>
<evidence type="ECO:0000256" key="3">
    <source>
        <dbReference type="ARBA" id="ARBA00022989"/>
    </source>
</evidence>
<accession>A0ABQ9JKU5</accession>
<feature type="transmembrane region" description="Helical" evidence="5">
    <location>
        <begin position="18"/>
        <end position="35"/>
    </location>
</feature>
<dbReference type="InterPro" id="IPR003689">
    <property type="entry name" value="ZIP"/>
</dbReference>
<proteinExistence type="predicted"/>
<gene>
    <name evidence="6" type="ORF">NQ317_010829</name>
</gene>
<feature type="transmembrane region" description="Helical" evidence="5">
    <location>
        <begin position="215"/>
        <end position="234"/>
    </location>
</feature>
<evidence type="ECO:0000256" key="5">
    <source>
        <dbReference type="SAM" id="Phobius"/>
    </source>
</evidence>
<reference evidence="6" key="1">
    <citation type="journal article" date="2023" name="Insect Mol. Biol.">
        <title>Genome sequencing provides insights into the evolution of gene families encoding plant cell wall-degrading enzymes in longhorned beetles.</title>
        <authorList>
            <person name="Shin N.R."/>
            <person name="Okamura Y."/>
            <person name="Kirsch R."/>
            <person name="Pauchet Y."/>
        </authorList>
    </citation>
    <scope>NUCLEOTIDE SEQUENCE</scope>
    <source>
        <strain evidence="6">MMC_N1</strain>
    </source>
</reference>
<evidence type="ECO:0000256" key="1">
    <source>
        <dbReference type="ARBA" id="ARBA00004141"/>
    </source>
</evidence>
<dbReference type="Pfam" id="PF02535">
    <property type="entry name" value="Zip"/>
    <property type="match status" value="1"/>
</dbReference>
<dbReference type="PANTHER" id="PTHR11040:SF203">
    <property type="entry name" value="FI18611P1-RELATED"/>
    <property type="match status" value="1"/>
</dbReference>
<evidence type="ECO:0000256" key="2">
    <source>
        <dbReference type="ARBA" id="ARBA00022692"/>
    </source>
</evidence>
<organism evidence="6 7">
    <name type="scientific">Molorchus minor</name>
    <dbReference type="NCBI Taxonomy" id="1323400"/>
    <lineage>
        <taxon>Eukaryota</taxon>
        <taxon>Metazoa</taxon>
        <taxon>Ecdysozoa</taxon>
        <taxon>Arthropoda</taxon>
        <taxon>Hexapoda</taxon>
        <taxon>Insecta</taxon>
        <taxon>Pterygota</taxon>
        <taxon>Neoptera</taxon>
        <taxon>Endopterygota</taxon>
        <taxon>Coleoptera</taxon>
        <taxon>Polyphaga</taxon>
        <taxon>Cucujiformia</taxon>
        <taxon>Chrysomeloidea</taxon>
        <taxon>Cerambycidae</taxon>
        <taxon>Lamiinae</taxon>
        <taxon>Monochamini</taxon>
        <taxon>Molorchus</taxon>
    </lineage>
</organism>
<protein>
    <submittedName>
        <fullName evidence="6">Uncharacterized protein</fullName>
    </submittedName>
</protein>
<dbReference type="EMBL" id="JAPWTJ010000399">
    <property type="protein sequence ID" value="KAJ8978829.1"/>
    <property type="molecule type" value="Genomic_DNA"/>
</dbReference>
<evidence type="ECO:0000313" key="6">
    <source>
        <dbReference type="EMBL" id="KAJ8978829.1"/>
    </source>
</evidence>
<sequence>VYTSVEDLKAQGNLNTDYPLSQLTVCMGFFFVYFLEEISHWIIAALPDEPCTPRCTPKKKLSAVSRTTVTPLDEPEKSVAFIIEQRLEQLGNEAHKRIKQNSFSLDDNPEIIVYDSLSLNSEVAKENQRNLQLDNKNHQITDEVDDKIGEMMFLLAMASPLGVILGLLFTLKINMETKAKSIAVVLLEGLSAGAILYIIFFEVLNREKERRVYRLYRAVCILAGFSMMAFLQYVEGCH</sequence>
<keyword evidence="3 5" id="KW-1133">Transmembrane helix</keyword>
<evidence type="ECO:0000313" key="7">
    <source>
        <dbReference type="Proteomes" id="UP001162164"/>
    </source>
</evidence>
<evidence type="ECO:0000256" key="4">
    <source>
        <dbReference type="ARBA" id="ARBA00023136"/>
    </source>
</evidence>
<keyword evidence="4 5" id="KW-0472">Membrane</keyword>
<feature type="transmembrane region" description="Helical" evidence="5">
    <location>
        <begin position="151"/>
        <end position="170"/>
    </location>
</feature>